<dbReference type="AlphaFoldDB" id="A0AAU8IER9"/>
<organism evidence="10">
    <name type="scientific">Sporolactobacillus sp. Y61</name>
    <dbReference type="NCBI Taxonomy" id="3160863"/>
    <lineage>
        <taxon>Bacteria</taxon>
        <taxon>Bacillati</taxon>
        <taxon>Bacillota</taxon>
        <taxon>Bacilli</taxon>
        <taxon>Bacillales</taxon>
        <taxon>Sporolactobacillaceae</taxon>
        <taxon>Sporolactobacillus</taxon>
    </lineage>
</organism>
<keyword evidence="4" id="KW-0808">Transferase</keyword>
<dbReference type="RefSeq" id="WP_353947972.1">
    <property type="nucleotide sequence ID" value="NZ_CP159510.1"/>
</dbReference>
<dbReference type="InterPro" id="IPR015424">
    <property type="entry name" value="PyrdxlP-dep_Trfase"/>
</dbReference>
<evidence type="ECO:0000256" key="4">
    <source>
        <dbReference type="ARBA" id="ARBA00022679"/>
    </source>
</evidence>
<dbReference type="PRINTS" id="PR00035">
    <property type="entry name" value="HTHGNTR"/>
</dbReference>
<dbReference type="Gene3D" id="1.10.10.10">
    <property type="entry name" value="Winged helix-like DNA-binding domain superfamily/Winged helix DNA-binding domain"/>
    <property type="match status" value="1"/>
</dbReference>
<comment type="cofactor">
    <cofactor evidence="1">
        <name>pyridoxal 5'-phosphate</name>
        <dbReference type="ChEBI" id="CHEBI:597326"/>
    </cofactor>
</comment>
<keyword evidence="5" id="KW-0663">Pyridoxal phosphate</keyword>
<dbReference type="InterPro" id="IPR000524">
    <property type="entry name" value="Tscrpt_reg_HTH_GntR"/>
</dbReference>
<evidence type="ECO:0000256" key="8">
    <source>
        <dbReference type="ARBA" id="ARBA00023163"/>
    </source>
</evidence>
<gene>
    <name evidence="10" type="ORF">ABNN70_12520</name>
</gene>
<dbReference type="GO" id="GO:0008483">
    <property type="term" value="F:transaminase activity"/>
    <property type="evidence" value="ECO:0007669"/>
    <property type="project" value="UniProtKB-KW"/>
</dbReference>
<reference evidence="10" key="1">
    <citation type="submission" date="2024-06" db="EMBL/GenBank/DDBJ databases">
        <authorList>
            <person name="Fan A."/>
            <person name="Zhang F.Y."/>
            <person name="Zhang L."/>
        </authorList>
    </citation>
    <scope>NUCLEOTIDE SEQUENCE</scope>
    <source>
        <strain evidence="10">Y61</strain>
    </source>
</reference>
<dbReference type="PANTHER" id="PTHR46577">
    <property type="entry name" value="HTH-TYPE TRANSCRIPTIONAL REGULATORY PROTEIN GABR"/>
    <property type="match status" value="1"/>
</dbReference>
<dbReference type="Pfam" id="PF00392">
    <property type="entry name" value="GntR"/>
    <property type="match status" value="1"/>
</dbReference>
<dbReference type="PROSITE" id="PS50949">
    <property type="entry name" value="HTH_GNTR"/>
    <property type="match status" value="1"/>
</dbReference>
<dbReference type="EMBL" id="CP159510">
    <property type="protein sequence ID" value="XCJ16475.1"/>
    <property type="molecule type" value="Genomic_DNA"/>
</dbReference>
<proteinExistence type="inferred from homology"/>
<accession>A0AAU8IER9</accession>
<keyword evidence="7" id="KW-0238">DNA-binding</keyword>
<keyword evidence="8" id="KW-0804">Transcription</keyword>
<sequence>MHLNRQSEVPLYEQVKRHIEDKIKNGEWTPGTRLPSQRSLADSFHVNRSTIITALELLTSRGLIEGRHGGGTHVLNNTWGLMAGKKPTNWGTYVESGQYKPNLPMIQKINQAEFSPEVIRLGTGELSPDLLPYNRFSSLFASCNRLSLGYQEPEGDEHLREKLSGYLKRWGIDASPSSILIVSGALQALQLISTGLLDHGSTLLLEKPSYLYSIHVFQSSGMRFVGVPTDSEGIRAEQLGEIKRKYHGVILYTIPCYHNPTGTLMSEKRRQQILSICEQKQLPVIEDDVYRELWLDAPPPPPLKSIDQSGNVLYIGSFSKIFSAGMRIGWIVGPEPVINRLADIKMQIDYGSSSLSQYAAVKCLENGFYDEQASFIRKHLRARRDTLVELLDRYFSDLASWRVPSGGFYIWLKLIPPVNPRLLFDLALKRGVLLNPGVLYDRSAKQYLRLSYAYASPEEMKKAIHVLRDIIREISK</sequence>
<evidence type="ECO:0000313" key="10">
    <source>
        <dbReference type="EMBL" id="XCJ16475.1"/>
    </source>
</evidence>
<dbReference type="InterPro" id="IPR015422">
    <property type="entry name" value="PyrdxlP-dep_Trfase_small"/>
</dbReference>
<comment type="similarity">
    <text evidence="2">In the C-terminal section; belongs to the class-I pyridoxal-phosphate-dependent aminotransferase family.</text>
</comment>
<dbReference type="GO" id="GO:0003677">
    <property type="term" value="F:DNA binding"/>
    <property type="evidence" value="ECO:0007669"/>
    <property type="project" value="UniProtKB-KW"/>
</dbReference>
<dbReference type="SMART" id="SM00345">
    <property type="entry name" value="HTH_GNTR"/>
    <property type="match status" value="1"/>
</dbReference>
<dbReference type="SUPFAM" id="SSF46785">
    <property type="entry name" value="Winged helix' DNA-binding domain"/>
    <property type="match status" value="1"/>
</dbReference>
<dbReference type="InterPro" id="IPR036390">
    <property type="entry name" value="WH_DNA-bd_sf"/>
</dbReference>
<dbReference type="Gene3D" id="3.40.640.10">
    <property type="entry name" value="Type I PLP-dependent aspartate aminotransferase-like (Major domain)"/>
    <property type="match status" value="1"/>
</dbReference>
<evidence type="ECO:0000259" key="9">
    <source>
        <dbReference type="PROSITE" id="PS50949"/>
    </source>
</evidence>
<dbReference type="FunFam" id="1.10.10.10:FF:000079">
    <property type="entry name" value="GntR family transcriptional regulator"/>
    <property type="match status" value="1"/>
</dbReference>
<feature type="domain" description="HTH gntR-type" evidence="9">
    <location>
        <begin position="9"/>
        <end position="77"/>
    </location>
</feature>
<dbReference type="InterPro" id="IPR015421">
    <property type="entry name" value="PyrdxlP-dep_Trfase_major"/>
</dbReference>
<dbReference type="InterPro" id="IPR051446">
    <property type="entry name" value="HTH_trans_reg/aminotransferase"/>
</dbReference>
<dbReference type="SUPFAM" id="SSF53383">
    <property type="entry name" value="PLP-dependent transferases"/>
    <property type="match status" value="1"/>
</dbReference>
<evidence type="ECO:0000256" key="7">
    <source>
        <dbReference type="ARBA" id="ARBA00023125"/>
    </source>
</evidence>
<dbReference type="FunFam" id="3.40.640.10:FF:000023">
    <property type="entry name" value="Transcriptional regulator, GntR family"/>
    <property type="match status" value="1"/>
</dbReference>
<evidence type="ECO:0000256" key="6">
    <source>
        <dbReference type="ARBA" id="ARBA00023015"/>
    </source>
</evidence>
<dbReference type="Pfam" id="PF00155">
    <property type="entry name" value="Aminotran_1_2"/>
    <property type="match status" value="1"/>
</dbReference>
<evidence type="ECO:0000256" key="2">
    <source>
        <dbReference type="ARBA" id="ARBA00005384"/>
    </source>
</evidence>
<dbReference type="CDD" id="cd00609">
    <property type="entry name" value="AAT_like"/>
    <property type="match status" value="1"/>
</dbReference>
<evidence type="ECO:0000256" key="3">
    <source>
        <dbReference type="ARBA" id="ARBA00022576"/>
    </source>
</evidence>
<dbReference type="GO" id="GO:0030170">
    <property type="term" value="F:pyridoxal phosphate binding"/>
    <property type="evidence" value="ECO:0007669"/>
    <property type="project" value="InterPro"/>
</dbReference>
<name>A0AAU8IER9_9BACL</name>
<keyword evidence="6" id="KW-0805">Transcription regulation</keyword>
<evidence type="ECO:0000256" key="5">
    <source>
        <dbReference type="ARBA" id="ARBA00022898"/>
    </source>
</evidence>
<dbReference type="PANTHER" id="PTHR46577:SF2">
    <property type="entry name" value="TRANSCRIPTIONAL REGULATORY PROTEIN"/>
    <property type="match status" value="1"/>
</dbReference>
<evidence type="ECO:0000256" key="1">
    <source>
        <dbReference type="ARBA" id="ARBA00001933"/>
    </source>
</evidence>
<dbReference type="CDD" id="cd07377">
    <property type="entry name" value="WHTH_GntR"/>
    <property type="match status" value="1"/>
</dbReference>
<keyword evidence="3 10" id="KW-0032">Aminotransferase</keyword>
<protein>
    <submittedName>
        <fullName evidence="10">PLP-dependent aminotransferase family protein</fullName>
    </submittedName>
</protein>
<dbReference type="InterPro" id="IPR004839">
    <property type="entry name" value="Aminotransferase_I/II_large"/>
</dbReference>
<dbReference type="InterPro" id="IPR036388">
    <property type="entry name" value="WH-like_DNA-bd_sf"/>
</dbReference>
<dbReference type="GO" id="GO:0003700">
    <property type="term" value="F:DNA-binding transcription factor activity"/>
    <property type="evidence" value="ECO:0007669"/>
    <property type="project" value="InterPro"/>
</dbReference>
<dbReference type="Gene3D" id="3.90.1150.10">
    <property type="entry name" value="Aspartate Aminotransferase, domain 1"/>
    <property type="match status" value="1"/>
</dbReference>